<reference evidence="2" key="1">
    <citation type="submission" date="2021-06" db="EMBL/GenBank/DDBJ databases">
        <authorList>
            <person name="Kallberg Y."/>
            <person name="Tangrot J."/>
            <person name="Rosling A."/>
        </authorList>
    </citation>
    <scope>NUCLEOTIDE SEQUENCE</scope>
    <source>
        <strain evidence="2">IA702</strain>
    </source>
</reference>
<gene>
    <name evidence="2" type="ORF">POCULU_LOCUS9749</name>
</gene>
<feature type="non-terminal residue" evidence="2">
    <location>
        <position position="184"/>
    </location>
</feature>
<dbReference type="AlphaFoldDB" id="A0A9N9DNC4"/>
<accession>A0A9N9DNC4</accession>
<evidence type="ECO:0000256" key="1">
    <source>
        <dbReference type="SAM" id="MobiDB-lite"/>
    </source>
</evidence>
<dbReference type="Proteomes" id="UP000789572">
    <property type="component" value="Unassembled WGS sequence"/>
</dbReference>
<keyword evidence="3" id="KW-1185">Reference proteome</keyword>
<feature type="region of interest" description="Disordered" evidence="1">
    <location>
        <begin position="109"/>
        <end position="140"/>
    </location>
</feature>
<dbReference type="EMBL" id="CAJVPJ010003999">
    <property type="protein sequence ID" value="CAG8647223.1"/>
    <property type="molecule type" value="Genomic_DNA"/>
</dbReference>
<evidence type="ECO:0000313" key="3">
    <source>
        <dbReference type="Proteomes" id="UP000789572"/>
    </source>
</evidence>
<feature type="compositionally biased region" description="Polar residues" evidence="1">
    <location>
        <begin position="111"/>
        <end position="125"/>
    </location>
</feature>
<proteinExistence type="predicted"/>
<sequence length="184" mass="20621">DEERPESKGKIIAQILKEYSQPTRDNFAHPLLLAKGAIRERAQSAQQVEKLKSQIQKLQKDLSEKQGTEAVQLTNKIHSLQIELAKAEGELKAKQEEIERKDKTIKKAIAKSSNQTNTTNIQQIASPIKERKEGGDGSSQLGDIVLNIKVLEKEVISYRQGAKEENEKQEENQLLAAIQVVTDN</sequence>
<comment type="caution">
    <text evidence="2">The sequence shown here is derived from an EMBL/GenBank/DDBJ whole genome shotgun (WGS) entry which is preliminary data.</text>
</comment>
<name>A0A9N9DNC4_9GLOM</name>
<protein>
    <submittedName>
        <fullName evidence="2">1657_t:CDS:1</fullName>
    </submittedName>
</protein>
<evidence type="ECO:0000313" key="2">
    <source>
        <dbReference type="EMBL" id="CAG8647223.1"/>
    </source>
</evidence>
<organism evidence="2 3">
    <name type="scientific">Paraglomus occultum</name>
    <dbReference type="NCBI Taxonomy" id="144539"/>
    <lineage>
        <taxon>Eukaryota</taxon>
        <taxon>Fungi</taxon>
        <taxon>Fungi incertae sedis</taxon>
        <taxon>Mucoromycota</taxon>
        <taxon>Glomeromycotina</taxon>
        <taxon>Glomeromycetes</taxon>
        <taxon>Paraglomerales</taxon>
        <taxon>Paraglomeraceae</taxon>
        <taxon>Paraglomus</taxon>
    </lineage>
</organism>